<dbReference type="GeneID" id="87805040"/>
<proteinExistence type="predicted"/>
<accession>A0AAF0Y1G0</accession>
<gene>
    <name evidence="2" type="ORF">LOC62_02G001786</name>
</gene>
<name>A0AAF0Y1G0_9TREE</name>
<dbReference type="RefSeq" id="XP_062624267.1">
    <property type="nucleotide sequence ID" value="XM_062768283.1"/>
</dbReference>
<feature type="compositionally biased region" description="Basic residues" evidence="1">
    <location>
        <begin position="65"/>
        <end position="80"/>
    </location>
</feature>
<evidence type="ECO:0000313" key="2">
    <source>
        <dbReference type="EMBL" id="WOO78235.1"/>
    </source>
</evidence>
<sequence length="306" mass="34320">MATKVQGRHIVSVLEDPAASETPTFVTPFGSDTPRMAWQPNADDDLDSDFDEESDYEDSDDEPRRKKSRKAAKAKRNSKAKLKTELAAGKRLLGRARILDIHGYQGNRYEEFETALENALAKVETLRVFDTSHLAIYVRPPRTIIFFGRPGSYISPRTSKLVYHYPGTEDEVKEAQLPDWEPTYPPDDPIEWVYLLLQGSTPDKVYAPGYRGNDGLVQDAIRLDETYEGPPAARDSHTFVGGRKLILSALGLKIDATDEELAAATRSAPSVRFLTPEEYEAEVGEEQFVLETQEDPYHGARAVFHS</sequence>
<dbReference type="Proteomes" id="UP000827549">
    <property type="component" value="Chromosome 2"/>
</dbReference>
<feature type="compositionally biased region" description="Acidic residues" evidence="1">
    <location>
        <begin position="42"/>
        <end position="61"/>
    </location>
</feature>
<evidence type="ECO:0000313" key="3">
    <source>
        <dbReference type="Proteomes" id="UP000827549"/>
    </source>
</evidence>
<protein>
    <submittedName>
        <fullName evidence="2">Uncharacterized protein</fullName>
    </submittedName>
</protein>
<reference evidence="2" key="1">
    <citation type="submission" date="2023-10" db="EMBL/GenBank/DDBJ databases">
        <authorList>
            <person name="Noh H."/>
        </authorList>
    </citation>
    <scope>NUCLEOTIDE SEQUENCE</scope>
    <source>
        <strain evidence="2">DUCC4014</strain>
    </source>
</reference>
<keyword evidence="3" id="KW-1185">Reference proteome</keyword>
<dbReference type="AlphaFoldDB" id="A0AAF0Y1G0"/>
<feature type="region of interest" description="Disordered" evidence="1">
    <location>
        <begin position="15"/>
        <end position="80"/>
    </location>
</feature>
<evidence type="ECO:0000256" key="1">
    <source>
        <dbReference type="SAM" id="MobiDB-lite"/>
    </source>
</evidence>
<dbReference type="EMBL" id="CP086715">
    <property type="protein sequence ID" value="WOO78235.1"/>
    <property type="molecule type" value="Genomic_DNA"/>
</dbReference>
<organism evidence="2 3">
    <name type="scientific">Vanrija pseudolonga</name>
    <dbReference type="NCBI Taxonomy" id="143232"/>
    <lineage>
        <taxon>Eukaryota</taxon>
        <taxon>Fungi</taxon>
        <taxon>Dikarya</taxon>
        <taxon>Basidiomycota</taxon>
        <taxon>Agaricomycotina</taxon>
        <taxon>Tremellomycetes</taxon>
        <taxon>Trichosporonales</taxon>
        <taxon>Trichosporonaceae</taxon>
        <taxon>Vanrija</taxon>
    </lineage>
</organism>